<evidence type="ECO:0000256" key="2">
    <source>
        <dbReference type="ARBA" id="ARBA00022448"/>
    </source>
</evidence>
<keyword evidence="5 7" id="KW-0472">Membrane</keyword>
<dbReference type="AlphaFoldDB" id="A0A8J5X9R6"/>
<dbReference type="InterPro" id="IPR036259">
    <property type="entry name" value="MFS_trans_sf"/>
</dbReference>
<keyword evidence="2" id="KW-0813">Transport</keyword>
<dbReference type="OrthoDB" id="431755at2759"/>
<dbReference type="InterPro" id="IPR050930">
    <property type="entry name" value="MFS_Vesicular_Transporter"/>
</dbReference>
<comment type="caution">
    <text evidence="8">The sequence shown here is derived from an EMBL/GenBank/DDBJ whole genome shotgun (WGS) entry which is preliminary data.</text>
</comment>
<feature type="region of interest" description="Disordered" evidence="6">
    <location>
        <begin position="504"/>
        <end position="570"/>
    </location>
</feature>
<keyword evidence="9" id="KW-1185">Reference proteome</keyword>
<feature type="compositionally biased region" description="Basic and acidic residues" evidence="6">
    <location>
        <begin position="232"/>
        <end position="244"/>
    </location>
</feature>
<feature type="region of interest" description="Disordered" evidence="6">
    <location>
        <begin position="216"/>
        <end position="244"/>
    </location>
</feature>
<evidence type="ECO:0000256" key="6">
    <source>
        <dbReference type="SAM" id="MobiDB-lite"/>
    </source>
</evidence>
<feature type="transmembrane region" description="Helical" evidence="7">
    <location>
        <begin position="183"/>
        <end position="205"/>
    </location>
</feature>
<reference evidence="8" key="1">
    <citation type="submission" date="2021-05" db="EMBL/GenBank/DDBJ databases">
        <title>The genome of the haptophyte Pavlova lutheri (Diacronema luteri, Pavlovales) - a model for lipid biosynthesis in eukaryotic algae.</title>
        <authorList>
            <person name="Hulatt C.J."/>
            <person name="Posewitz M.C."/>
        </authorList>
    </citation>
    <scope>NUCLEOTIDE SEQUENCE</scope>
    <source>
        <strain evidence="8">NIVA-4/92</strain>
    </source>
</reference>
<dbReference type="GO" id="GO:0016020">
    <property type="term" value="C:membrane"/>
    <property type="evidence" value="ECO:0007669"/>
    <property type="project" value="UniProtKB-SubCell"/>
</dbReference>
<name>A0A8J5X9R6_DIALT</name>
<keyword evidence="4 7" id="KW-1133">Transmembrane helix</keyword>
<accession>A0A8J5X9R6</accession>
<feature type="transmembrane region" description="Helical" evidence="7">
    <location>
        <begin position="82"/>
        <end position="104"/>
    </location>
</feature>
<keyword evidence="3 7" id="KW-0812">Transmembrane</keyword>
<evidence type="ECO:0000256" key="5">
    <source>
        <dbReference type="ARBA" id="ARBA00023136"/>
    </source>
</evidence>
<feature type="transmembrane region" description="Helical" evidence="7">
    <location>
        <begin position="298"/>
        <end position="320"/>
    </location>
</feature>
<dbReference type="GO" id="GO:0022857">
    <property type="term" value="F:transmembrane transporter activity"/>
    <property type="evidence" value="ECO:0007669"/>
    <property type="project" value="InterPro"/>
</dbReference>
<gene>
    <name evidence="8" type="ORF">KFE25_003489</name>
</gene>
<dbReference type="Gene3D" id="1.20.1250.20">
    <property type="entry name" value="MFS general substrate transporter like domains"/>
    <property type="match status" value="2"/>
</dbReference>
<protein>
    <submittedName>
        <fullName evidence="8">Uncharacterized protein</fullName>
    </submittedName>
</protein>
<dbReference type="PANTHER" id="PTHR23506">
    <property type="entry name" value="GH10249P"/>
    <property type="match status" value="1"/>
</dbReference>
<dbReference type="EMBL" id="JAGTXO010000013">
    <property type="protein sequence ID" value="KAG8464426.1"/>
    <property type="molecule type" value="Genomic_DNA"/>
</dbReference>
<feature type="transmembrane region" description="Helical" evidence="7">
    <location>
        <begin position="55"/>
        <end position="75"/>
    </location>
</feature>
<feature type="transmembrane region" description="Helical" evidence="7">
    <location>
        <begin position="263"/>
        <end position="286"/>
    </location>
</feature>
<proteinExistence type="predicted"/>
<evidence type="ECO:0000256" key="4">
    <source>
        <dbReference type="ARBA" id="ARBA00022989"/>
    </source>
</evidence>
<dbReference type="PANTHER" id="PTHR23506:SF23">
    <property type="entry name" value="GH10249P"/>
    <property type="match status" value="1"/>
</dbReference>
<organism evidence="8 9">
    <name type="scientific">Diacronema lutheri</name>
    <name type="common">Unicellular marine alga</name>
    <name type="synonym">Monochrysis lutheri</name>
    <dbReference type="NCBI Taxonomy" id="2081491"/>
    <lineage>
        <taxon>Eukaryota</taxon>
        <taxon>Haptista</taxon>
        <taxon>Haptophyta</taxon>
        <taxon>Pavlovophyceae</taxon>
        <taxon>Pavlovales</taxon>
        <taxon>Pavlovaceae</taxon>
        <taxon>Diacronema</taxon>
    </lineage>
</organism>
<dbReference type="Pfam" id="PF07690">
    <property type="entry name" value="MFS_1"/>
    <property type="match status" value="1"/>
</dbReference>
<feature type="transmembrane region" description="Helical" evidence="7">
    <location>
        <begin position="156"/>
        <end position="177"/>
    </location>
</feature>
<evidence type="ECO:0000256" key="1">
    <source>
        <dbReference type="ARBA" id="ARBA00004141"/>
    </source>
</evidence>
<sequence>MACAKGEGGGLLPLALTLGVSATTNMLIGIVLPLLPDALEALQPRFASVGVLDAMLVAAFPAAMMLGSPLAAASASRFGRFALLRACLLLQAGATLTFAFAPRLGKRCGALSSTSERVAMTTTALFVLARLGQGAGAAGCSLSVFAIVADAYPLTLASVMGLNEVAIGVGFTVAPVFSAGLGALGGFCAPFIALVGLTLAMVPLAELCERSQQRQRAARPQLPPAAPASARKGGDVERGPRAGGAERVRTQPCARCAPPAAPVAFAACGVALATCVFGSLNAVLAVRLADLGVPATRIGIAFGALSAAYSISAIAVGIVADRWGQRDACSGYQRAMGSGLLVSALAACALAACAREAPALRALAGAPPDAPRARHAWSDGAMREWWCDVAVLLLLGAGQALALVPSLPALRAAAGLGATSAGPDGSKRARAAAGGAAGGATADGSSTNRVVCAFNVSMQLGMVVGPVLGSALTTTLGFSRAQLCLAALCFAYAAASCAPRCAPARGDSPLPASEPLLVADDATSWREGGGGPPVQRPPNITTGSPPSLRGGKPGALGSAPSSPHGARGAA</sequence>
<dbReference type="SUPFAM" id="SSF103473">
    <property type="entry name" value="MFS general substrate transporter"/>
    <property type="match status" value="1"/>
</dbReference>
<feature type="transmembrane region" description="Helical" evidence="7">
    <location>
        <begin position="124"/>
        <end position="149"/>
    </location>
</feature>
<comment type="subcellular location">
    <subcellularLocation>
        <location evidence="1">Membrane</location>
        <topology evidence="1">Multi-pass membrane protein</topology>
    </subcellularLocation>
</comment>
<feature type="transmembrane region" description="Helical" evidence="7">
    <location>
        <begin position="12"/>
        <end position="35"/>
    </location>
</feature>
<evidence type="ECO:0000313" key="9">
    <source>
        <dbReference type="Proteomes" id="UP000751190"/>
    </source>
</evidence>
<evidence type="ECO:0000256" key="3">
    <source>
        <dbReference type="ARBA" id="ARBA00022692"/>
    </source>
</evidence>
<feature type="transmembrane region" description="Helical" evidence="7">
    <location>
        <begin position="332"/>
        <end position="352"/>
    </location>
</feature>
<dbReference type="Proteomes" id="UP000751190">
    <property type="component" value="Unassembled WGS sequence"/>
</dbReference>
<dbReference type="InterPro" id="IPR011701">
    <property type="entry name" value="MFS"/>
</dbReference>
<evidence type="ECO:0000256" key="7">
    <source>
        <dbReference type="SAM" id="Phobius"/>
    </source>
</evidence>
<evidence type="ECO:0000313" key="8">
    <source>
        <dbReference type="EMBL" id="KAG8464426.1"/>
    </source>
</evidence>